<reference evidence="3" key="1">
    <citation type="submission" date="2010-04" db="EMBL/GenBank/DDBJ databases">
        <title>Gene cloning of sigma and omega glutathione S-transferases from Ruditapes philippinarum and its expression profiles after exposure to heavy metals and benzo[a]pyrene.</title>
        <authorList>
            <person name="Zhao J."/>
            <person name="Zhang L."/>
            <person name="Wu H."/>
        </authorList>
    </citation>
    <scope>NUCLEOTIDE SEQUENCE</scope>
</reference>
<dbReference type="Pfam" id="PF02798">
    <property type="entry name" value="GST_N"/>
    <property type="match status" value="1"/>
</dbReference>
<dbReference type="InterPro" id="IPR040079">
    <property type="entry name" value="Glutathione_S-Trfase"/>
</dbReference>
<dbReference type="GO" id="GO:0006749">
    <property type="term" value="P:glutathione metabolic process"/>
    <property type="evidence" value="ECO:0007669"/>
    <property type="project" value="TreeGrafter"/>
</dbReference>
<keyword evidence="3" id="KW-0808">Transferase</keyword>
<dbReference type="InterPro" id="IPR010987">
    <property type="entry name" value="Glutathione-S-Trfase_C-like"/>
</dbReference>
<name>D7RH33_RUDPH</name>
<dbReference type="FunFam" id="1.20.1050.10:FF:000030">
    <property type="entry name" value="Glutathione S-transferase S1"/>
    <property type="match status" value="1"/>
</dbReference>
<evidence type="ECO:0000259" key="1">
    <source>
        <dbReference type="PROSITE" id="PS50404"/>
    </source>
</evidence>
<feature type="domain" description="GST C-terminal" evidence="2">
    <location>
        <begin position="81"/>
        <end position="203"/>
    </location>
</feature>
<dbReference type="SFLD" id="SFLDG01205">
    <property type="entry name" value="AMPS.1"/>
    <property type="match status" value="1"/>
</dbReference>
<dbReference type="GO" id="GO:0004364">
    <property type="term" value="F:glutathione transferase activity"/>
    <property type="evidence" value="ECO:0007669"/>
    <property type="project" value="TreeGrafter"/>
</dbReference>
<organism evidence="3">
    <name type="scientific">Ruditapes philippinarum</name>
    <name type="common">Japanese carpet shell</name>
    <name type="synonym">Venerupis philippinarum</name>
    <dbReference type="NCBI Taxonomy" id="129788"/>
    <lineage>
        <taxon>Eukaryota</taxon>
        <taxon>Metazoa</taxon>
        <taxon>Spiralia</taxon>
        <taxon>Lophotrochozoa</taxon>
        <taxon>Mollusca</taxon>
        <taxon>Bivalvia</taxon>
        <taxon>Autobranchia</taxon>
        <taxon>Heteroconchia</taxon>
        <taxon>Euheterodonta</taxon>
        <taxon>Imparidentia</taxon>
        <taxon>Neoheterodontei</taxon>
        <taxon>Venerida</taxon>
        <taxon>Veneroidea</taxon>
        <taxon>Veneridae</taxon>
        <taxon>Ruditapes</taxon>
    </lineage>
</organism>
<dbReference type="InterPro" id="IPR004046">
    <property type="entry name" value="GST_C"/>
</dbReference>
<dbReference type="CDD" id="cd03039">
    <property type="entry name" value="GST_N_Sigma_like"/>
    <property type="match status" value="1"/>
</dbReference>
<dbReference type="PROSITE" id="PS50405">
    <property type="entry name" value="GST_CTER"/>
    <property type="match status" value="1"/>
</dbReference>
<dbReference type="InterPro" id="IPR036282">
    <property type="entry name" value="Glutathione-S-Trfase_C_sf"/>
</dbReference>
<dbReference type="SUPFAM" id="SSF52833">
    <property type="entry name" value="Thioredoxin-like"/>
    <property type="match status" value="1"/>
</dbReference>
<dbReference type="Pfam" id="PF14497">
    <property type="entry name" value="GST_C_3"/>
    <property type="match status" value="1"/>
</dbReference>
<dbReference type="PANTHER" id="PTHR11571:SF150">
    <property type="entry name" value="GLUTATHIONE S-TRANSFERASE"/>
    <property type="match status" value="1"/>
</dbReference>
<dbReference type="SUPFAM" id="SSF47616">
    <property type="entry name" value="GST C-terminal domain-like"/>
    <property type="match status" value="1"/>
</dbReference>
<accession>D7RH33</accession>
<dbReference type="InterPro" id="IPR004045">
    <property type="entry name" value="Glutathione_S-Trfase_N"/>
</dbReference>
<dbReference type="InterPro" id="IPR036249">
    <property type="entry name" value="Thioredoxin-like_sf"/>
</dbReference>
<protein>
    <submittedName>
        <fullName evidence="3">Sigma glutathione S-transferase</fullName>
    </submittedName>
</protein>
<dbReference type="CDD" id="cd03192">
    <property type="entry name" value="GST_C_Sigma_like"/>
    <property type="match status" value="1"/>
</dbReference>
<evidence type="ECO:0000259" key="2">
    <source>
        <dbReference type="PROSITE" id="PS50405"/>
    </source>
</evidence>
<sequence length="203" mass="22877">MATYKVSYFPSKGNAEILRLVLVIAGQDFEDERLTRDEWAKVKDASPTKQMPLLTVNGTVYGQSAACARYLARKYGLLGATPEEELLIDEVYECIADFLKEVFKLFYEKDEKAKEELKQKLTTENAPKLNEYIKLRSKLGGNGFIIGKKISLADIQIYNIVDQCETGFPGLFSSAPDIKKHADAVKSDARIQKWIATMPKMPQ</sequence>
<dbReference type="SFLD" id="SFLDG00363">
    <property type="entry name" value="AMPS_(cytGST):_Alpha-__Mu-__Pi"/>
    <property type="match status" value="1"/>
</dbReference>
<feature type="domain" description="GST N-terminal" evidence="1">
    <location>
        <begin position="2"/>
        <end position="79"/>
    </location>
</feature>
<dbReference type="SFLD" id="SFLDS00019">
    <property type="entry name" value="Glutathione_Transferase_(cytos"/>
    <property type="match status" value="1"/>
</dbReference>
<dbReference type="AlphaFoldDB" id="D7RH33"/>
<proteinExistence type="evidence at transcript level"/>
<dbReference type="PROSITE" id="PS50404">
    <property type="entry name" value="GST_NTER"/>
    <property type="match status" value="1"/>
</dbReference>
<dbReference type="PANTHER" id="PTHR11571">
    <property type="entry name" value="GLUTATHIONE S-TRANSFERASE"/>
    <property type="match status" value="1"/>
</dbReference>
<dbReference type="Gene3D" id="3.40.30.10">
    <property type="entry name" value="Glutaredoxin"/>
    <property type="match status" value="1"/>
</dbReference>
<dbReference type="EMBL" id="HM061129">
    <property type="protein sequence ID" value="ADI44317.1"/>
    <property type="molecule type" value="mRNA"/>
</dbReference>
<dbReference type="Gene3D" id="1.20.1050.10">
    <property type="match status" value="1"/>
</dbReference>
<dbReference type="InterPro" id="IPR050213">
    <property type="entry name" value="GST_superfamily"/>
</dbReference>
<evidence type="ECO:0000313" key="3">
    <source>
        <dbReference type="EMBL" id="ADI44317.1"/>
    </source>
</evidence>